<evidence type="ECO:0000313" key="5">
    <source>
        <dbReference type="EMBL" id="AHG64234.1"/>
    </source>
</evidence>
<dbReference type="InterPro" id="IPR036390">
    <property type="entry name" value="WH_DNA-bd_sf"/>
</dbReference>
<evidence type="ECO:0000313" key="6">
    <source>
        <dbReference type="Proteomes" id="UP000019095"/>
    </source>
</evidence>
<keyword evidence="3" id="KW-0804">Transcription</keyword>
<accession>W0PBK5</accession>
<dbReference type="RefSeq" id="WP_025372868.1">
    <property type="nucleotide sequence ID" value="NZ_CP003915.1"/>
</dbReference>
<dbReference type="eggNOG" id="COG1846">
    <property type="taxonomic scope" value="Bacteria"/>
</dbReference>
<gene>
    <name evidence="5" type="ORF">MIM_c21550</name>
</gene>
<evidence type="ECO:0000256" key="1">
    <source>
        <dbReference type="ARBA" id="ARBA00023015"/>
    </source>
</evidence>
<dbReference type="HOGENOM" id="CLU_083287_18_2_4"/>
<dbReference type="PRINTS" id="PR00598">
    <property type="entry name" value="HTHMARR"/>
</dbReference>
<dbReference type="InterPro" id="IPR036388">
    <property type="entry name" value="WH-like_DNA-bd_sf"/>
</dbReference>
<dbReference type="STRING" id="1247726.MIM_c21550"/>
<dbReference type="PATRIC" id="fig|1247726.3.peg.2368"/>
<keyword evidence="2" id="KW-0238">DNA-binding</keyword>
<evidence type="ECO:0000256" key="3">
    <source>
        <dbReference type="ARBA" id="ARBA00023163"/>
    </source>
</evidence>
<dbReference type="KEGG" id="amim:MIM_c21550"/>
<sequence length="159" mass="18032">MQTNSPNNQHSTQEPFQARSRFGFLLGSVYRQWRREIDLNFKDLGLSDATRMPLLVLYVQDTALRQKDLAQALFLDSSSLVRVLAQLHKAQLVQWDNDPADRRTKCIALTPAGREVAALILKKSMEIEQSILAELSANDIQVTRLALEKISARLASRQK</sequence>
<dbReference type="SMART" id="SM00347">
    <property type="entry name" value="HTH_MARR"/>
    <property type="match status" value="1"/>
</dbReference>
<dbReference type="OrthoDB" id="6002259at2"/>
<dbReference type="GO" id="GO:0003677">
    <property type="term" value="F:DNA binding"/>
    <property type="evidence" value="ECO:0007669"/>
    <property type="project" value="UniProtKB-KW"/>
</dbReference>
<organism evidence="5 6">
    <name type="scientific">Advenella mimigardefordensis (strain DSM 17166 / LMG 22922 / DPN7)</name>
    <dbReference type="NCBI Taxonomy" id="1247726"/>
    <lineage>
        <taxon>Bacteria</taxon>
        <taxon>Pseudomonadati</taxon>
        <taxon>Pseudomonadota</taxon>
        <taxon>Betaproteobacteria</taxon>
        <taxon>Burkholderiales</taxon>
        <taxon>Alcaligenaceae</taxon>
    </lineage>
</organism>
<dbReference type="Pfam" id="PF13463">
    <property type="entry name" value="HTH_27"/>
    <property type="match status" value="1"/>
</dbReference>
<protein>
    <submittedName>
        <fullName evidence="5">Transcriptional regulator, MarR family</fullName>
    </submittedName>
</protein>
<dbReference type="PROSITE" id="PS50995">
    <property type="entry name" value="HTH_MARR_2"/>
    <property type="match status" value="1"/>
</dbReference>
<dbReference type="InterPro" id="IPR000835">
    <property type="entry name" value="HTH_MarR-typ"/>
</dbReference>
<dbReference type="EMBL" id="CP003915">
    <property type="protein sequence ID" value="AHG64234.1"/>
    <property type="molecule type" value="Genomic_DNA"/>
</dbReference>
<keyword evidence="1" id="KW-0805">Transcription regulation</keyword>
<dbReference type="SUPFAM" id="SSF46785">
    <property type="entry name" value="Winged helix' DNA-binding domain"/>
    <property type="match status" value="1"/>
</dbReference>
<dbReference type="AlphaFoldDB" id="W0PBK5"/>
<evidence type="ECO:0000259" key="4">
    <source>
        <dbReference type="PROSITE" id="PS50995"/>
    </source>
</evidence>
<dbReference type="PANTHER" id="PTHR42756">
    <property type="entry name" value="TRANSCRIPTIONAL REGULATOR, MARR"/>
    <property type="match status" value="1"/>
</dbReference>
<feature type="domain" description="HTH marR-type" evidence="4">
    <location>
        <begin position="19"/>
        <end position="152"/>
    </location>
</feature>
<keyword evidence="6" id="KW-1185">Reference proteome</keyword>
<proteinExistence type="predicted"/>
<reference evidence="5 6" key="1">
    <citation type="journal article" date="2014" name="Microbiology">
        <title>Unravelling the complete genome sequence of Advenella mimigardefordensis strain DPN7T and novel insights in the catabolism of the xenobiotic polythioester precursor 3,3'-dithiodipropionate.</title>
        <authorList>
            <person name="Wubbeler J.H."/>
            <person name="Hiessl S."/>
            <person name="Schuldes J."/>
            <person name="Thurmer A."/>
            <person name="Daniel R."/>
            <person name="Steinbuchel A."/>
        </authorList>
    </citation>
    <scope>NUCLEOTIDE SEQUENCE [LARGE SCALE GENOMIC DNA]</scope>
    <source>
        <strain evidence="6">DSM 17166 / LMG 22922 / DPN7</strain>
    </source>
</reference>
<dbReference type="GO" id="GO:0003700">
    <property type="term" value="F:DNA-binding transcription factor activity"/>
    <property type="evidence" value="ECO:0007669"/>
    <property type="project" value="InterPro"/>
</dbReference>
<dbReference type="PANTHER" id="PTHR42756:SF1">
    <property type="entry name" value="TRANSCRIPTIONAL REPRESSOR OF EMRAB OPERON"/>
    <property type="match status" value="1"/>
</dbReference>
<name>W0PBK5_ADVMD</name>
<dbReference type="Proteomes" id="UP000019095">
    <property type="component" value="Chromosome"/>
</dbReference>
<dbReference type="Gene3D" id="1.10.10.10">
    <property type="entry name" value="Winged helix-like DNA-binding domain superfamily/Winged helix DNA-binding domain"/>
    <property type="match status" value="1"/>
</dbReference>
<evidence type="ECO:0000256" key="2">
    <source>
        <dbReference type="ARBA" id="ARBA00023125"/>
    </source>
</evidence>